<name>A0A6P7L2T9_BETSP</name>
<dbReference type="RefSeq" id="XP_028988897.1">
    <property type="nucleotide sequence ID" value="XM_029133064.3"/>
</dbReference>
<evidence type="ECO:0000256" key="1">
    <source>
        <dbReference type="SAM" id="MobiDB-lite"/>
    </source>
</evidence>
<dbReference type="GO" id="GO:0033333">
    <property type="term" value="P:fin development"/>
    <property type="evidence" value="ECO:0007669"/>
    <property type="project" value="Ensembl"/>
</dbReference>
<dbReference type="CTD" id="566702"/>
<dbReference type="FunCoup" id="A0A6P7L2T9">
    <property type="interactions" value="118"/>
</dbReference>
<dbReference type="InParanoid" id="A0A6P7L2T9"/>
<dbReference type="GeneID" id="114845184"/>
<keyword evidence="3" id="KW-1185">Reference proteome</keyword>
<dbReference type="GO" id="GO:0051216">
    <property type="term" value="P:cartilage development"/>
    <property type="evidence" value="ECO:0007669"/>
    <property type="project" value="Ensembl"/>
</dbReference>
<gene>
    <name evidence="4" type="primary">and2</name>
</gene>
<feature type="compositionally biased region" description="Basic and acidic residues" evidence="1">
    <location>
        <begin position="486"/>
        <end position="499"/>
    </location>
</feature>
<proteinExistence type="predicted"/>
<evidence type="ECO:0000313" key="3">
    <source>
        <dbReference type="Proteomes" id="UP000515150"/>
    </source>
</evidence>
<dbReference type="OrthoDB" id="8682554at2759"/>
<accession>A0A6P7L2T9</accession>
<protein>
    <submittedName>
        <fullName evidence="4">Actinodin2</fullName>
    </submittedName>
</protein>
<organism evidence="3 4">
    <name type="scientific">Betta splendens</name>
    <name type="common">Siamese fighting fish</name>
    <dbReference type="NCBI Taxonomy" id="158456"/>
    <lineage>
        <taxon>Eukaryota</taxon>
        <taxon>Metazoa</taxon>
        <taxon>Chordata</taxon>
        <taxon>Craniata</taxon>
        <taxon>Vertebrata</taxon>
        <taxon>Euteleostomi</taxon>
        <taxon>Actinopterygii</taxon>
        <taxon>Neopterygii</taxon>
        <taxon>Teleostei</taxon>
        <taxon>Neoteleostei</taxon>
        <taxon>Acanthomorphata</taxon>
        <taxon>Anabantaria</taxon>
        <taxon>Anabantiformes</taxon>
        <taxon>Anabantoidei</taxon>
        <taxon>Osphronemidae</taxon>
        <taxon>Betta</taxon>
    </lineage>
</organism>
<dbReference type="Proteomes" id="UP000515150">
    <property type="component" value="Chromosome 17"/>
</dbReference>
<sequence>MAHGERPSLRLIHTGFLLAVVLLPEFLGAVPLELHKEGEASDDVESSVNLKTRSRRNVQFLTLPQFQRVPDFWGWYKYFMDSNNQEGIEDLDRLYMAYLQNKHRSEESPSFNHYLKYLSEVYKNCANSDDPDCIAESTSKPKAAVVMPAHIRSAPVAMCNPYLDPYCLFPLVPKAAAPEPEPAPAPANVPAPILTPVLPVPLKSPTGFYYYAPVLEPFLSSEQRSELLRICNPEDVECLQYHLRAAYGYRPAAGPAPSYAALSCDPNDPYCRPLLVQKAPSGFYHLLYPNCDPAVDPLCVANAAAPAALAAGEAPKEQSCNPLFDAGCNPLTATRLSSLTKPVLEYAPRDEPAPPAAPAAPAPLSCGPHDPYCILAAAAALRRPPPLMPEHQVRYKLGVRGKTKEGYDCYVHYDKGCSPVAPESEAKAHLKAPAEPFCHPFDPKCGKFAPRPGAAAPKSAKDGIILPDPDCDPEYDYDCRLRRAEPADAHKAAADDPSREAAAPQSAAPRFEDFLRGVMSKYQ</sequence>
<evidence type="ECO:0000256" key="2">
    <source>
        <dbReference type="SAM" id="SignalP"/>
    </source>
</evidence>
<reference evidence="4" key="1">
    <citation type="submission" date="2025-08" db="UniProtKB">
        <authorList>
            <consortium name="RefSeq"/>
        </authorList>
    </citation>
    <scope>IDENTIFICATION</scope>
</reference>
<feature type="region of interest" description="Disordered" evidence="1">
    <location>
        <begin position="486"/>
        <end position="510"/>
    </location>
</feature>
<dbReference type="KEGG" id="bspl:114845184"/>
<keyword evidence="2" id="KW-0732">Signal</keyword>
<feature type="signal peptide" evidence="2">
    <location>
        <begin position="1"/>
        <end position="29"/>
    </location>
</feature>
<feature type="chain" id="PRO_5043949644" evidence="2">
    <location>
        <begin position="30"/>
        <end position="523"/>
    </location>
</feature>
<dbReference type="AlphaFoldDB" id="A0A6P7L2T9"/>
<evidence type="ECO:0000313" key="4">
    <source>
        <dbReference type="RefSeq" id="XP_028988897.1"/>
    </source>
</evidence>